<dbReference type="PANTHER" id="PTHR11647">
    <property type="entry name" value="HYDRANTOINASE/DIHYDROPYRIMIDINASE FAMILY MEMBER"/>
    <property type="match status" value="1"/>
</dbReference>
<dbReference type="Gene3D" id="3.20.20.140">
    <property type="entry name" value="Metal-dependent hydrolases"/>
    <property type="match status" value="1"/>
</dbReference>
<sequence>MIIKNAKIVTSSGLEDGEVEIENGKITRVGKSIVGEKAFDARGLVLMPGGVDNHVHIEKDYLKVRTDDTVEESTIASLFGGTTTVVDFSFSENFYSRVNKFQGRSYVNFHFHVIANSYSQSLEKIKKDGFETVKFFTIPYANSPPGNMGDLASILEKGFSVMVHAEDWDLISTLISRMGKGGSELHLKSRPEESEISMALKISYLARMYNSKVLIAHVSSPQTLEIPGLMYEGTLHHIFLDPSYYSKENGYLYVTSPPARGGMTEKVEKFDMISTDHNWFNRKTKEEHKYFPDLVPGLPTVELRLPMMLTYFVKKGLPLWKAVEMNSINPAKFNNLKTGEIKEGYSADIILYDFNEKWIINSRELHMADWTPFEGFEILGKVRYAFLNGELALDNGELLGVKGRLIRSC</sequence>
<dbReference type="SUPFAM" id="SSF51556">
    <property type="entry name" value="Metallo-dependent hydrolases"/>
    <property type="match status" value="1"/>
</dbReference>
<dbReference type="STRING" id="1160895.CM19_04180"/>
<dbReference type="PANTHER" id="PTHR11647:SF1">
    <property type="entry name" value="COLLAPSIN RESPONSE MEDIATOR PROTEIN"/>
    <property type="match status" value="1"/>
</dbReference>
<comment type="caution">
    <text evidence="3">The sequence shown here is derived from an EMBL/GenBank/DDBJ whole genome shotgun (WGS) entry which is preliminary data.</text>
</comment>
<dbReference type="SUPFAM" id="SSF51338">
    <property type="entry name" value="Composite domain of metallo-dependent hydrolases"/>
    <property type="match status" value="1"/>
</dbReference>
<reference evidence="3 4" key="1">
    <citation type="submission" date="2014-03" db="EMBL/GenBank/DDBJ databases">
        <title>Draft genome sequence of the novel thermoacidophilic archaea Acidianus copahuensis ALE1 strain, isolated from Copahue volcanic area in Neuquen Argentina.</title>
        <authorList>
            <person name="Urbieta M.S."/>
            <person name="Rascovan N."/>
            <person name="Castro C."/>
            <person name="Revale S."/>
            <person name="Giaveno M.A."/>
            <person name="Vazquez M.P."/>
            <person name="Donati E.R."/>
        </authorList>
    </citation>
    <scope>NUCLEOTIDE SEQUENCE [LARGE SCALE GENOMIC DNA]</scope>
    <source>
        <strain evidence="3 4">ALE1</strain>
    </source>
</reference>
<dbReference type="EMBL" id="JFZT01000027">
    <property type="protein sequence ID" value="EZQ10352.1"/>
    <property type="molecule type" value="Genomic_DNA"/>
</dbReference>
<evidence type="ECO:0000313" key="4">
    <source>
        <dbReference type="Proteomes" id="UP000024332"/>
    </source>
</evidence>
<evidence type="ECO:0000259" key="2">
    <source>
        <dbReference type="Pfam" id="PF01979"/>
    </source>
</evidence>
<dbReference type="OrthoDB" id="50279at2157"/>
<dbReference type="InterPro" id="IPR032466">
    <property type="entry name" value="Metal_Hydrolase"/>
</dbReference>
<dbReference type="Pfam" id="PF01979">
    <property type="entry name" value="Amidohydro_1"/>
    <property type="match status" value="1"/>
</dbReference>
<keyword evidence="4" id="KW-1185">Reference proteome</keyword>
<gene>
    <name evidence="3" type="ORF">CM19_04180</name>
</gene>
<proteinExistence type="predicted"/>
<dbReference type="InterPro" id="IPR006680">
    <property type="entry name" value="Amidohydro-rel"/>
</dbReference>
<accession>A0A031LPN5</accession>
<dbReference type="InterPro" id="IPR011059">
    <property type="entry name" value="Metal-dep_hydrolase_composite"/>
</dbReference>
<evidence type="ECO:0000256" key="1">
    <source>
        <dbReference type="ARBA" id="ARBA00001947"/>
    </source>
</evidence>
<dbReference type="AlphaFoldDB" id="A0A031LPN5"/>
<dbReference type="Gene3D" id="2.30.40.10">
    <property type="entry name" value="Urease, subunit C, domain 1"/>
    <property type="match status" value="1"/>
</dbReference>
<dbReference type="Proteomes" id="UP000024332">
    <property type="component" value="Unassembled WGS sequence"/>
</dbReference>
<comment type="cofactor">
    <cofactor evidence="1">
        <name>Zn(2+)</name>
        <dbReference type="ChEBI" id="CHEBI:29105"/>
    </cofactor>
</comment>
<evidence type="ECO:0000313" key="3">
    <source>
        <dbReference type="EMBL" id="EZQ10352.1"/>
    </source>
</evidence>
<dbReference type="GO" id="GO:0016810">
    <property type="term" value="F:hydrolase activity, acting on carbon-nitrogen (but not peptide) bonds"/>
    <property type="evidence" value="ECO:0007669"/>
    <property type="project" value="InterPro"/>
</dbReference>
<protein>
    <recommendedName>
        <fullName evidence="2">Amidohydrolase-related domain-containing protein</fullName>
    </recommendedName>
</protein>
<dbReference type="RefSeq" id="WP_048099139.1">
    <property type="nucleotide sequence ID" value="NZ_JFZT01000027.1"/>
</dbReference>
<dbReference type="InterPro" id="IPR050378">
    <property type="entry name" value="Metallo-dep_Hydrolases_sf"/>
</dbReference>
<feature type="domain" description="Amidohydrolase-related" evidence="2">
    <location>
        <begin position="45"/>
        <end position="375"/>
    </location>
</feature>
<organism evidence="3 4">
    <name type="scientific">Candidatus Acidianus copahuensis</name>
    <dbReference type="NCBI Taxonomy" id="1160895"/>
    <lineage>
        <taxon>Archaea</taxon>
        <taxon>Thermoproteota</taxon>
        <taxon>Thermoprotei</taxon>
        <taxon>Sulfolobales</taxon>
        <taxon>Sulfolobaceae</taxon>
        <taxon>Acidianus</taxon>
    </lineage>
</organism>
<name>A0A031LPN5_9CREN</name>